<dbReference type="SUPFAM" id="SSF64268">
    <property type="entry name" value="PX domain"/>
    <property type="match status" value="1"/>
</dbReference>
<dbReference type="InterPro" id="IPR036871">
    <property type="entry name" value="PX_dom_sf"/>
</dbReference>
<dbReference type="Pfam" id="PF02194">
    <property type="entry name" value="PXA"/>
    <property type="match status" value="1"/>
</dbReference>
<dbReference type="SMART" id="SM00313">
    <property type="entry name" value="PXA"/>
    <property type="match status" value="1"/>
</dbReference>
<evidence type="ECO:0000256" key="2">
    <source>
        <dbReference type="SAM" id="Phobius"/>
    </source>
</evidence>
<dbReference type="SUPFAM" id="SSF48097">
    <property type="entry name" value="Regulator of G-protein signaling, RGS"/>
    <property type="match status" value="1"/>
</dbReference>
<feature type="domain" description="PXA" evidence="5">
    <location>
        <begin position="97"/>
        <end position="292"/>
    </location>
</feature>
<accession>A0A8C1PC87</accession>
<dbReference type="Gene3D" id="1.10.167.10">
    <property type="entry name" value="Regulator of G-protein Signalling 4, domain 2"/>
    <property type="match status" value="1"/>
</dbReference>
<evidence type="ECO:0000313" key="6">
    <source>
        <dbReference type="Ensembl" id="ENSCCRP00010105362.1"/>
    </source>
</evidence>
<dbReference type="InterPro" id="IPR044926">
    <property type="entry name" value="RGS_subdomain_2"/>
</dbReference>
<dbReference type="InterPro" id="IPR016137">
    <property type="entry name" value="RGS"/>
</dbReference>
<evidence type="ECO:0000259" key="3">
    <source>
        <dbReference type="PROSITE" id="PS50132"/>
    </source>
</evidence>
<dbReference type="SMART" id="SM00312">
    <property type="entry name" value="PX"/>
    <property type="match status" value="1"/>
</dbReference>
<dbReference type="InterPro" id="IPR003114">
    <property type="entry name" value="Phox_assoc"/>
</dbReference>
<keyword evidence="2" id="KW-0472">Membrane</keyword>
<keyword evidence="7" id="KW-1185">Reference proteome</keyword>
<keyword evidence="2" id="KW-1133">Transmembrane helix</keyword>
<dbReference type="PROSITE" id="PS50195">
    <property type="entry name" value="PX"/>
    <property type="match status" value="1"/>
</dbReference>
<comment type="similarity">
    <text evidence="1">Belongs to the sorting nexin family.</text>
</comment>
<evidence type="ECO:0000313" key="7">
    <source>
        <dbReference type="Proteomes" id="UP000694427"/>
    </source>
</evidence>
<dbReference type="Pfam" id="PF00787">
    <property type="entry name" value="PX"/>
    <property type="match status" value="1"/>
</dbReference>
<dbReference type="CDD" id="cd06873">
    <property type="entry name" value="PX_SNX13"/>
    <property type="match status" value="1"/>
</dbReference>
<feature type="transmembrane region" description="Helical" evidence="2">
    <location>
        <begin position="30"/>
        <end position="51"/>
    </location>
</feature>
<evidence type="ECO:0000256" key="1">
    <source>
        <dbReference type="ARBA" id="ARBA00010883"/>
    </source>
</evidence>
<dbReference type="InterPro" id="IPR001683">
    <property type="entry name" value="PX_dom"/>
</dbReference>
<reference evidence="6" key="2">
    <citation type="submission" date="2025-09" db="UniProtKB">
        <authorList>
            <consortium name="Ensembl"/>
        </authorList>
    </citation>
    <scope>IDENTIFICATION</scope>
</reference>
<dbReference type="InterPro" id="IPR013937">
    <property type="entry name" value="Sorting_nexin_C"/>
</dbReference>
<dbReference type="Pfam" id="PF00615">
    <property type="entry name" value="RGS"/>
    <property type="match status" value="1"/>
</dbReference>
<protein>
    <submittedName>
        <fullName evidence="6">Sorting nexin 13</fullName>
    </submittedName>
</protein>
<dbReference type="PANTHER" id="PTHR22775:SF3">
    <property type="entry name" value="SORTING NEXIN-13"/>
    <property type="match status" value="1"/>
</dbReference>
<dbReference type="Pfam" id="PF08628">
    <property type="entry name" value="Nexin_C"/>
    <property type="match status" value="1"/>
</dbReference>
<dbReference type="PROSITE" id="PS50132">
    <property type="entry name" value="RGS"/>
    <property type="match status" value="1"/>
</dbReference>
<dbReference type="Proteomes" id="UP000694427">
    <property type="component" value="Unplaced"/>
</dbReference>
<reference evidence="6" key="1">
    <citation type="submission" date="2025-08" db="UniProtKB">
        <authorList>
            <consortium name="Ensembl"/>
        </authorList>
    </citation>
    <scope>IDENTIFICATION</scope>
</reference>
<evidence type="ECO:0000259" key="4">
    <source>
        <dbReference type="PROSITE" id="PS50195"/>
    </source>
</evidence>
<name>A0A8C1PC87_CYPCA</name>
<dbReference type="Ensembl" id="ENSCCRT00010117122.1">
    <property type="protein sequence ID" value="ENSCCRP00010105362.1"/>
    <property type="gene ID" value="ENSCCRG00010046293.1"/>
</dbReference>
<dbReference type="InterPro" id="IPR036305">
    <property type="entry name" value="RGS_sf"/>
</dbReference>
<evidence type="ECO:0000259" key="5">
    <source>
        <dbReference type="PROSITE" id="PS51207"/>
    </source>
</evidence>
<feature type="domain" description="RGS" evidence="3">
    <location>
        <begin position="347"/>
        <end position="442"/>
    </location>
</feature>
<sequence length="884" mass="103069">MMLTASLSIWGWGGLGVVLFLITFGPFAIFYLAFYILCFIGGGFVVLLLFGKINSEKHLERCEHSYLPSTQTAILKVLEEMKSESKPIKIDRRLTGSSIIDEPLQQVIQFALRDYIQYWYYTLSDDETFLLEIRQTVQNALVEFSTRRLILSKEVDWQPYFTTRLVDDFATHLRVFRKAQERLNEREDPKQRKDCDAPDELLDSFFEAEVEMERKICRDVVCTSRKDEEGYLRDLCEVLLYLLLPPGDFHSKNMRYFLREVLARGVLLPLINQLSDPDYINQFIIWMIRDSSCNYEAFLNILKLTDKAAELEAVKDKVLEELQYLRSLDTGGDDYMQPMGGQAILFFWLTVEGYRVTAQQQLEVLQSSQRDGKKQSSQTTKGLLRAAALGVYDQYLSEKASPRVEVDEASVTRLAQKLNKEDPTPEIFDEIQKKVYDMMLRDERFYPSFKQHPLYVRMLAELDMLKEPSFAPSDSRFSNSCISAKYLHQILHLYIKHKTSVCNEHGKTYALYTLTVIRKNSDGSEDIWKTYRRYSDFHDFHMRITEQFESLGPILKLPGKKTFNNMDREFLEKRKKDLNAYLQLLLNPEMVKACPMLIPYVYDFLENKAYSKGKGDFARKMDTFVNPLRSSMRNVSNAVKSLPDSLAEGVSKVSADMGRMSEKLGQDIKQSIFKVPPLIAKSDIDPEHCRVSAQLDDNVDDNIPLRVMLLLMDEVFDLKERNQWLRRNIKNLLQQLIKATYGDTINRKIVDHVDYMTSPEQVSDYVKRFRDSYWPNGILAETPPRRDKSLRMRTRVAAKTTLLGIMPDELKHIIGAETTRKGILRVFDMFQHQPLNRRLACVFLEGFLETLFPQYKFPELFVKLHSRSPRVLRYSQKLRSLQKR</sequence>
<feature type="transmembrane region" description="Helical" evidence="2">
    <location>
        <begin position="7"/>
        <end position="24"/>
    </location>
</feature>
<organism evidence="6 7">
    <name type="scientific">Cyprinus carpio</name>
    <name type="common">Common carp</name>
    <dbReference type="NCBI Taxonomy" id="7962"/>
    <lineage>
        <taxon>Eukaryota</taxon>
        <taxon>Metazoa</taxon>
        <taxon>Chordata</taxon>
        <taxon>Craniata</taxon>
        <taxon>Vertebrata</taxon>
        <taxon>Euteleostomi</taxon>
        <taxon>Actinopterygii</taxon>
        <taxon>Neopterygii</taxon>
        <taxon>Teleostei</taxon>
        <taxon>Ostariophysi</taxon>
        <taxon>Cypriniformes</taxon>
        <taxon>Cyprinidae</taxon>
        <taxon>Cyprininae</taxon>
        <taxon>Cyprinus</taxon>
    </lineage>
</organism>
<dbReference type="PROSITE" id="PS51207">
    <property type="entry name" value="PXA"/>
    <property type="match status" value="1"/>
</dbReference>
<dbReference type="GO" id="GO:0035091">
    <property type="term" value="F:phosphatidylinositol binding"/>
    <property type="evidence" value="ECO:0007669"/>
    <property type="project" value="InterPro"/>
</dbReference>
<dbReference type="GO" id="GO:0005769">
    <property type="term" value="C:early endosome"/>
    <property type="evidence" value="ECO:0007669"/>
    <property type="project" value="TreeGrafter"/>
</dbReference>
<proteinExistence type="inferred from homology"/>
<dbReference type="InterPro" id="IPR037437">
    <property type="entry name" value="SNX13_PX"/>
</dbReference>
<dbReference type="Gene3D" id="3.30.1520.10">
    <property type="entry name" value="Phox-like domain"/>
    <property type="match status" value="1"/>
</dbReference>
<feature type="domain" description="PX" evidence="4">
    <location>
        <begin position="490"/>
        <end position="612"/>
    </location>
</feature>
<dbReference type="AlphaFoldDB" id="A0A8C1PC87"/>
<dbReference type="SMART" id="SM00315">
    <property type="entry name" value="RGS"/>
    <property type="match status" value="1"/>
</dbReference>
<dbReference type="PANTHER" id="PTHR22775">
    <property type="entry name" value="SORTING NEXIN"/>
    <property type="match status" value="1"/>
</dbReference>
<keyword evidence="2" id="KW-0812">Transmembrane</keyword>